<dbReference type="GO" id="GO:0010309">
    <property type="term" value="F:acireductone dioxygenase [iron(II)-requiring] activity"/>
    <property type="evidence" value="ECO:0007669"/>
    <property type="project" value="UniProtKB-EC"/>
</dbReference>
<keyword evidence="5" id="KW-0479">Metal-binding</keyword>
<evidence type="ECO:0000256" key="5">
    <source>
        <dbReference type="ARBA" id="ARBA00022723"/>
    </source>
</evidence>
<dbReference type="InterPro" id="IPR011051">
    <property type="entry name" value="RmlC_Cupin_sf"/>
</dbReference>
<keyword evidence="8" id="KW-0408">Iron</keyword>
<dbReference type="GO" id="GO:0046872">
    <property type="term" value="F:metal ion binding"/>
    <property type="evidence" value="ECO:0007669"/>
    <property type="project" value="UniProtKB-KW"/>
</dbReference>
<dbReference type="AlphaFoldDB" id="A0AAW2C569"/>
<evidence type="ECO:0000256" key="9">
    <source>
        <dbReference type="ARBA" id="ARBA00023167"/>
    </source>
</evidence>
<sequence>MQNGVSLGNFVFLRLVRKRTDGVLANTTADSLSAVCTTTVPLLLEVWRERRVEGDPWEEVLQAWYMDDSDEDQRLPHHKEPKEFVSLDQLAELGVLSWRLDADNYETDEELKKIREARGYSYMAMRLFIGDPIWTPFNRPHDDLPARYAVIYSLLYG</sequence>
<dbReference type="PANTHER" id="PTHR23418">
    <property type="entry name" value="ACIREDUCTONE DIOXYGENASE"/>
    <property type="match status" value="1"/>
</dbReference>
<evidence type="ECO:0000256" key="6">
    <source>
        <dbReference type="ARBA" id="ARBA00022964"/>
    </source>
</evidence>
<evidence type="ECO:0000256" key="2">
    <source>
        <dbReference type="ARBA" id="ARBA00001954"/>
    </source>
</evidence>
<keyword evidence="4" id="KW-0028">Amino-acid biosynthesis</keyword>
<evidence type="ECO:0000256" key="4">
    <source>
        <dbReference type="ARBA" id="ARBA00022605"/>
    </source>
</evidence>
<keyword evidence="6" id="KW-0223">Dioxygenase</keyword>
<comment type="cofactor">
    <cofactor evidence="2">
        <name>Fe(2+)</name>
        <dbReference type="ChEBI" id="CHEBI:29033"/>
    </cofactor>
</comment>
<name>A0AAW2C569_9ROSI</name>
<reference evidence="11 12" key="1">
    <citation type="submission" date="2024-01" db="EMBL/GenBank/DDBJ databases">
        <title>A telomere-to-telomere, gap-free genome of sweet tea (Lithocarpus litseifolius).</title>
        <authorList>
            <person name="Zhou J."/>
        </authorList>
    </citation>
    <scope>NUCLEOTIDE SEQUENCE [LARGE SCALE GENOMIC DNA]</scope>
    <source>
        <strain evidence="11">Zhou-2022a</strain>
        <tissue evidence="11">Leaf</tissue>
    </source>
</reference>
<organism evidence="11 12">
    <name type="scientific">Lithocarpus litseifolius</name>
    <dbReference type="NCBI Taxonomy" id="425828"/>
    <lineage>
        <taxon>Eukaryota</taxon>
        <taxon>Viridiplantae</taxon>
        <taxon>Streptophyta</taxon>
        <taxon>Embryophyta</taxon>
        <taxon>Tracheophyta</taxon>
        <taxon>Spermatophyta</taxon>
        <taxon>Magnoliopsida</taxon>
        <taxon>eudicotyledons</taxon>
        <taxon>Gunneridae</taxon>
        <taxon>Pentapetalae</taxon>
        <taxon>rosids</taxon>
        <taxon>fabids</taxon>
        <taxon>Fagales</taxon>
        <taxon>Fagaceae</taxon>
        <taxon>Lithocarpus</taxon>
    </lineage>
</organism>
<comment type="caution">
    <text evidence="11">The sequence shown here is derived from an EMBL/GenBank/DDBJ whole genome shotgun (WGS) entry which is preliminary data.</text>
</comment>
<evidence type="ECO:0000256" key="7">
    <source>
        <dbReference type="ARBA" id="ARBA00023002"/>
    </source>
</evidence>
<keyword evidence="7" id="KW-0560">Oxidoreductase</keyword>
<dbReference type="Pfam" id="PF03079">
    <property type="entry name" value="ARD"/>
    <property type="match status" value="1"/>
</dbReference>
<evidence type="ECO:0000313" key="12">
    <source>
        <dbReference type="Proteomes" id="UP001459277"/>
    </source>
</evidence>
<keyword evidence="9" id="KW-0486">Methionine biosynthesis</keyword>
<accession>A0AAW2C569</accession>
<keyword evidence="12" id="KW-1185">Reference proteome</keyword>
<dbReference type="Proteomes" id="UP001459277">
    <property type="component" value="Unassembled WGS sequence"/>
</dbReference>
<evidence type="ECO:0000256" key="8">
    <source>
        <dbReference type="ARBA" id="ARBA00023004"/>
    </source>
</evidence>
<dbReference type="SUPFAM" id="SSF51182">
    <property type="entry name" value="RmlC-like cupins"/>
    <property type="match status" value="1"/>
</dbReference>
<dbReference type="InterPro" id="IPR004313">
    <property type="entry name" value="ARD"/>
</dbReference>
<dbReference type="GO" id="GO:0009086">
    <property type="term" value="P:methionine biosynthetic process"/>
    <property type="evidence" value="ECO:0007669"/>
    <property type="project" value="UniProtKB-KW"/>
</dbReference>
<dbReference type="Gene3D" id="2.60.120.10">
    <property type="entry name" value="Jelly Rolls"/>
    <property type="match status" value="1"/>
</dbReference>
<evidence type="ECO:0000256" key="3">
    <source>
        <dbReference type="ARBA" id="ARBA00022596"/>
    </source>
</evidence>
<evidence type="ECO:0000313" key="11">
    <source>
        <dbReference type="EMBL" id="KAK9992707.1"/>
    </source>
</evidence>
<proteinExistence type="predicted"/>
<dbReference type="EMBL" id="JAZDWU010000009">
    <property type="protein sequence ID" value="KAK9992707.1"/>
    <property type="molecule type" value="Genomic_DNA"/>
</dbReference>
<dbReference type="PANTHER" id="PTHR23418:SF0">
    <property type="entry name" value="ACIREDUCTONE DIOXYGENASE"/>
    <property type="match status" value="1"/>
</dbReference>
<gene>
    <name evidence="11" type="ORF">SO802_027692</name>
</gene>
<dbReference type="EC" id="1.13.11.54" evidence="10"/>
<dbReference type="InterPro" id="IPR014710">
    <property type="entry name" value="RmlC-like_jellyroll"/>
</dbReference>
<protein>
    <recommendedName>
        <fullName evidence="10">acireductone dioxygenase (Fe(2+)-requiring)</fullName>
        <ecNumber evidence="10">1.13.11.54</ecNumber>
    </recommendedName>
</protein>
<keyword evidence="3" id="KW-0533">Nickel</keyword>
<comment type="catalytic activity">
    <reaction evidence="1">
        <text>1,2-dihydroxy-5-(methylsulfanyl)pent-1-en-3-one + O2 = 4-methylsulfanyl-2-oxobutanoate + formate + 2 H(+)</text>
        <dbReference type="Rhea" id="RHEA:24504"/>
        <dbReference type="ChEBI" id="CHEBI:15378"/>
        <dbReference type="ChEBI" id="CHEBI:15379"/>
        <dbReference type="ChEBI" id="CHEBI:15740"/>
        <dbReference type="ChEBI" id="CHEBI:16723"/>
        <dbReference type="ChEBI" id="CHEBI:49252"/>
        <dbReference type="EC" id="1.13.11.54"/>
    </reaction>
</comment>
<evidence type="ECO:0000256" key="1">
    <source>
        <dbReference type="ARBA" id="ARBA00000428"/>
    </source>
</evidence>
<evidence type="ECO:0000256" key="10">
    <source>
        <dbReference type="ARBA" id="ARBA00039005"/>
    </source>
</evidence>